<evidence type="ECO:0000256" key="5">
    <source>
        <dbReference type="SAM" id="Phobius"/>
    </source>
</evidence>
<dbReference type="InterPro" id="IPR036909">
    <property type="entry name" value="Cyt_c-like_dom_sf"/>
</dbReference>
<feature type="domain" description="Cytochrome c" evidence="6">
    <location>
        <begin position="52"/>
        <end position="137"/>
    </location>
</feature>
<name>A0A2U8QXE0_9FLAO</name>
<dbReference type="GO" id="GO:0020037">
    <property type="term" value="F:heme binding"/>
    <property type="evidence" value="ECO:0007669"/>
    <property type="project" value="InterPro"/>
</dbReference>
<feature type="transmembrane region" description="Helical" evidence="5">
    <location>
        <begin position="6"/>
        <end position="27"/>
    </location>
</feature>
<evidence type="ECO:0000256" key="4">
    <source>
        <dbReference type="PROSITE-ProRule" id="PRU00433"/>
    </source>
</evidence>
<dbReference type="Gene3D" id="1.10.760.10">
    <property type="entry name" value="Cytochrome c-like domain"/>
    <property type="match status" value="1"/>
</dbReference>
<dbReference type="RefSeq" id="WP_109570067.1">
    <property type="nucleotide sequence ID" value="NZ_CP029463.1"/>
</dbReference>
<dbReference type="EMBL" id="CP029463">
    <property type="protein sequence ID" value="AWM14729.1"/>
    <property type="molecule type" value="Genomic_DNA"/>
</dbReference>
<keyword evidence="5" id="KW-0472">Membrane</keyword>
<evidence type="ECO:0000313" key="7">
    <source>
        <dbReference type="EMBL" id="AWM14729.1"/>
    </source>
</evidence>
<keyword evidence="5" id="KW-0812">Transmembrane</keyword>
<dbReference type="InterPro" id="IPR009056">
    <property type="entry name" value="Cyt_c-like_dom"/>
</dbReference>
<evidence type="ECO:0000256" key="1">
    <source>
        <dbReference type="ARBA" id="ARBA00022617"/>
    </source>
</evidence>
<evidence type="ECO:0000259" key="6">
    <source>
        <dbReference type="PROSITE" id="PS51007"/>
    </source>
</evidence>
<keyword evidence="5" id="KW-1133">Transmembrane helix</keyword>
<gene>
    <name evidence="7" type="ORF">DI487_13255</name>
</gene>
<evidence type="ECO:0000313" key="8">
    <source>
        <dbReference type="Proteomes" id="UP000245429"/>
    </source>
</evidence>
<keyword evidence="3 4" id="KW-0408">Iron</keyword>
<dbReference type="GO" id="GO:0009055">
    <property type="term" value="F:electron transfer activity"/>
    <property type="evidence" value="ECO:0007669"/>
    <property type="project" value="InterPro"/>
</dbReference>
<accession>A0A2U8QXE0</accession>
<dbReference type="OrthoDB" id="955119at2"/>
<keyword evidence="8" id="KW-1185">Reference proteome</keyword>
<dbReference type="KEGG" id="fse:DI487_13255"/>
<dbReference type="PROSITE" id="PS51007">
    <property type="entry name" value="CYTC"/>
    <property type="match status" value="1"/>
</dbReference>
<organism evidence="7 8">
    <name type="scientific">Flavobacterium sediminis</name>
    <dbReference type="NCBI Taxonomy" id="2201181"/>
    <lineage>
        <taxon>Bacteria</taxon>
        <taxon>Pseudomonadati</taxon>
        <taxon>Bacteroidota</taxon>
        <taxon>Flavobacteriia</taxon>
        <taxon>Flavobacteriales</taxon>
        <taxon>Flavobacteriaceae</taxon>
        <taxon>Flavobacterium</taxon>
    </lineage>
</organism>
<dbReference type="AlphaFoldDB" id="A0A2U8QXE0"/>
<dbReference type="Proteomes" id="UP000245429">
    <property type="component" value="Chromosome"/>
</dbReference>
<keyword evidence="1 4" id="KW-0349">Heme</keyword>
<dbReference type="SUPFAM" id="SSF46626">
    <property type="entry name" value="Cytochrome c"/>
    <property type="match status" value="1"/>
</dbReference>
<sequence length="139" mass="16389">MRSLKVIISFSFFILFSSILILAYIFFRESKREIEHEIPTLAPICGTKSLTENQSIGRQLFNENCSACHHIRRNFTGPNLMNTDSLIFFNWLSKNSPAAKKSSVKIEFGQDYHQKMWNERLNDDEISKIYQYCRYFSNE</sequence>
<evidence type="ECO:0000256" key="2">
    <source>
        <dbReference type="ARBA" id="ARBA00022723"/>
    </source>
</evidence>
<dbReference type="GO" id="GO:0046872">
    <property type="term" value="F:metal ion binding"/>
    <property type="evidence" value="ECO:0007669"/>
    <property type="project" value="UniProtKB-KW"/>
</dbReference>
<evidence type="ECO:0000256" key="3">
    <source>
        <dbReference type="ARBA" id="ARBA00023004"/>
    </source>
</evidence>
<protein>
    <recommendedName>
        <fullName evidence="6">Cytochrome c domain-containing protein</fullName>
    </recommendedName>
</protein>
<proteinExistence type="predicted"/>
<dbReference type="Pfam" id="PF00034">
    <property type="entry name" value="Cytochrom_C"/>
    <property type="match status" value="1"/>
</dbReference>
<reference evidence="7 8" key="1">
    <citation type="submission" date="2018-05" db="EMBL/GenBank/DDBJ databases">
        <title>Flavobacterium sp. MEBiC07310.</title>
        <authorList>
            <person name="Baek K."/>
        </authorList>
    </citation>
    <scope>NUCLEOTIDE SEQUENCE [LARGE SCALE GENOMIC DNA]</scope>
    <source>
        <strain evidence="7 8">MEBiC07310</strain>
    </source>
</reference>
<keyword evidence="2 4" id="KW-0479">Metal-binding</keyword>